<dbReference type="Pfam" id="PF09729">
    <property type="entry name" value="Gti1_Pac2"/>
    <property type="match status" value="1"/>
</dbReference>
<reference evidence="2" key="2">
    <citation type="submission" date="2015-01" db="EMBL/GenBank/DDBJ databases">
        <title>Evolutionary Origins and Diversification of the Mycorrhizal Mutualists.</title>
        <authorList>
            <consortium name="DOE Joint Genome Institute"/>
            <consortium name="Mycorrhizal Genomics Consortium"/>
            <person name="Kohler A."/>
            <person name="Kuo A."/>
            <person name="Nagy L.G."/>
            <person name="Floudas D."/>
            <person name="Copeland A."/>
            <person name="Barry K.W."/>
            <person name="Cichocki N."/>
            <person name="Veneault-Fourrey C."/>
            <person name="LaButti K."/>
            <person name="Lindquist E.A."/>
            <person name="Lipzen A."/>
            <person name="Lundell T."/>
            <person name="Morin E."/>
            <person name="Murat C."/>
            <person name="Riley R."/>
            <person name="Ohm R."/>
            <person name="Sun H."/>
            <person name="Tunlid A."/>
            <person name="Henrissat B."/>
            <person name="Grigoriev I.V."/>
            <person name="Hibbett D.S."/>
            <person name="Martin F."/>
        </authorList>
    </citation>
    <scope>NUCLEOTIDE SEQUENCE [LARGE SCALE GENOMIC DNA]</scope>
    <source>
        <strain evidence="2">MUT 4182</strain>
    </source>
</reference>
<dbReference type="EMBL" id="KN823938">
    <property type="protein sequence ID" value="KIO15589.1"/>
    <property type="molecule type" value="Genomic_DNA"/>
</dbReference>
<proteinExistence type="predicted"/>
<sequence length="62" mass="7328">FHAVRQGYLPLIRKRLTGPEQQAIHAGQVFVWTDREGSLERWTDSHNWSPSRVRGSFLMYEE</sequence>
<gene>
    <name evidence="1" type="ORF">M407DRAFT_63353</name>
</gene>
<name>A0A0C3Q0Q0_9AGAM</name>
<dbReference type="GO" id="GO:0003677">
    <property type="term" value="F:DNA binding"/>
    <property type="evidence" value="ECO:0007669"/>
    <property type="project" value="TreeGrafter"/>
</dbReference>
<feature type="non-terminal residue" evidence="1">
    <location>
        <position position="1"/>
    </location>
</feature>
<organism evidence="1 2">
    <name type="scientific">Tulasnella calospora MUT 4182</name>
    <dbReference type="NCBI Taxonomy" id="1051891"/>
    <lineage>
        <taxon>Eukaryota</taxon>
        <taxon>Fungi</taxon>
        <taxon>Dikarya</taxon>
        <taxon>Basidiomycota</taxon>
        <taxon>Agaricomycotina</taxon>
        <taxon>Agaricomycetes</taxon>
        <taxon>Cantharellales</taxon>
        <taxon>Tulasnellaceae</taxon>
        <taxon>Tulasnella</taxon>
    </lineage>
</organism>
<dbReference type="Proteomes" id="UP000054248">
    <property type="component" value="Unassembled WGS sequence"/>
</dbReference>
<dbReference type="AlphaFoldDB" id="A0A0C3Q0Q0"/>
<dbReference type="InterPro" id="IPR018608">
    <property type="entry name" value="Gti1/Pac2"/>
</dbReference>
<protein>
    <recommendedName>
        <fullName evidence="3">Gluconate transport inducer 1/Pac2</fullName>
    </recommendedName>
</protein>
<feature type="non-terminal residue" evidence="1">
    <location>
        <position position="62"/>
    </location>
</feature>
<accession>A0A0C3Q0Q0</accession>
<evidence type="ECO:0000313" key="1">
    <source>
        <dbReference type="EMBL" id="KIO15589.1"/>
    </source>
</evidence>
<evidence type="ECO:0008006" key="3">
    <source>
        <dbReference type="Google" id="ProtNLM"/>
    </source>
</evidence>
<dbReference type="PANTHER" id="PTHR28027">
    <property type="entry name" value="TRANSCRIPTIONAL REGULATOR MIT1"/>
    <property type="match status" value="1"/>
</dbReference>
<dbReference type="HOGENOM" id="CLU_197951_0_0_1"/>
<reference evidence="1 2" key="1">
    <citation type="submission" date="2014-04" db="EMBL/GenBank/DDBJ databases">
        <authorList>
            <consortium name="DOE Joint Genome Institute"/>
            <person name="Kuo A."/>
            <person name="Girlanda M."/>
            <person name="Perotto S."/>
            <person name="Kohler A."/>
            <person name="Nagy L.G."/>
            <person name="Floudas D."/>
            <person name="Copeland A."/>
            <person name="Barry K.W."/>
            <person name="Cichocki N."/>
            <person name="Veneault-Fourrey C."/>
            <person name="LaButti K."/>
            <person name="Lindquist E.A."/>
            <person name="Lipzen A."/>
            <person name="Lundell T."/>
            <person name="Morin E."/>
            <person name="Murat C."/>
            <person name="Sun H."/>
            <person name="Tunlid A."/>
            <person name="Henrissat B."/>
            <person name="Grigoriev I.V."/>
            <person name="Hibbett D.S."/>
            <person name="Martin F."/>
            <person name="Nordberg H.P."/>
            <person name="Cantor M.N."/>
            <person name="Hua S.X."/>
        </authorList>
    </citation>
    <scope>NUCLEOTIDE SEQUENCE [LARGE SCALE GENOMIC DNA]</scope>
    <source>
        <strain evidence="1 2">MUT 4182</strain>
    </source>
</reference>
<dbReference type="PANTHER" id="PTHR28027:SF1">
    <property type="entry name" value="CAMP INDEPENDENT REGULATORY PROTEIN (AFU_ORTHOLOGUE AFUA_3G09640)"/>
    <property type="match status" value="1"/>
</dbReference>
<keyword evidence="2" id="KW-1185">Reference proteome</keyword>
<evidence type="ECO:0000313" key="2">
    <source>
        <dbReference type="Proteomes" id="UP000054248"/>
    </source>
</evidence>
<dbReference type="OrthoDB" id="5572844at2759"/>